<keyword evidence="6" id="KW-1185">Reference proteome</keyword>
<dbReference type="InterPro" id="IPR036388">
    <property type="entry name" value="WH-like_DNA-bd_sf"/>
</dbReference>
<evidence type="ECO:0000256" key="2">
    <source>
        <dbReference type="ARBA" id="ARBA00023015"/>
    </source>
</evidence>
<keyword evidence="4" id="KW-0804">Transcription</keyword>
<dbReference type="SUPFAM" id="SSF46785">
    <property type="entry name" value="Winged helix' DNA-binding domain"/>
    <property type="match status" value="1"/>
</dbReference>
<keyword evidence="3" id="KW-0238">DNA-binding</keyword>
<dbReference type="InterPro" id="IPR014071">
    <property type="entry name" value="Cu_transp_CopY/TcrY"/>
</dbReference>
<dbReference type="PIRSF" id="PIRSF019455">
    <property type="entry name" value="CopR_AtkY"/>
    <property type="match status" value="1"/>
</dbReference>
<dbReference type="STRING" id="1123231.SAMN02745189_00038"/>
<proteinExistence type="inferred from homology"/>
<dbReference type="GO" id="GO:0003677">
    <property type="term" value="F:DNA binding"/>
    <property type="evidence" value="ECO:0007669"/>
    <property type="project" value="UniProtKB-KW"/>
</dbReference>
<dbReference type="InterPro" id="IPR005650">
    <property type="entry name" value="BlaI_family"/>
</dbReference>
<dbReference type="Pfam" id="PF03965">
    <property type="entry name" value="Penicillinase_R"/>
    <property type="match status" value="1"/>
</dbReference>
<evidence type="ECO:0000313" key="6">
    <source>
        <dbReference type="Proteomes" id="UP000184206"/>
    </source>
</evidence>
<dbReference type="InterPro" id="IPR036390">
    <property type="entry name" value="WH_DNA-bd_sf"/>
</dbReference>
<comment type="similarity">
    <text evidence="1">Belongs to the BlaI transcriptional regulatory family.</text>
</comment>
<reference evidence="5 6" key="1">
    <citation type="submission" date="2016-11" db="EMBL/GenBank/DDBJ databases">
        <authorList>
            <person name="Jaros S."/>
            <person name="Januszkiewicz K."/>
            <person name="Wedrychowicz H."/>
        </authorList>
    </citation>
    <scope>NUCLEOTIDE SEQUENCE [LARGE SCALE GENOMIC DNA]</scope>
    <source>
        <strain evidence="5 6">DSM 16010</strain>
    </source>
</reference>
<dbReference type="Gene3D" id="1.10.10.10">
    <property type="entry name" value="Winged helix-like DNA-binding domain superfamily/Winged helix DNA-binding domain"/>
    <property type="match status" value="1"/>
</dbReference>
<protein>
    <submittedName>
        <fullName evidence="5">Copper transport repressor, CopY/TcrY family</fullName>
    </submittedName>
</protein>
<organism evidence="5 6">
    <name type="scientific">Lacicoccus alkaliphilus DSM 16010</name>
    <dbReference type="NCBI Taxonomy" id="1123231"/>
    <lineage>
        <taxon>Bacteria</taxon>
        <taxon>Bacillati</taxon>
        <taxon>Bacillota</taxon>
        <taxon>Bacilli</taxon>
        <taxon>Bacillales</taxon>
        <taxon>Salinicoccaceae</taxon>
        <taxon>Lacicoccus</taxon>
    </lineage>
</organism>
<sequence>MNRHDFKITASEWEVMRTVWAQGQVTSRMIIEVLQRKKEWGAATIKTFIGRLVKKGMLTTEKEGKKFLYSATIGEDEFIRKTLDEIFENICDKDNGRTIAALIEKSLLSHEDIDRLERMLEMKKKEAVEEVPCSCTPGQCRCEVS</sequence>
<keyword evidence="2" id="KW-0805">Transcription regulation</keyword>
<dbReference type="Proteomes" id="UP000184206">
    <property type="component" value="Unassembled WGS sequence"/>
</dbReference>
<dbReference type="OrthoDB" id="1849040at2"/>
<name>A0A1M7A670_9BACL</name>
<dbReference type="EMBL" id="FRCF01000002">
    <property type="protein sequence ID" value="SHL38109.1"/>
    <property type="molecule type" value="Genomic_DNA"/>
</dbReference>
<dbReference type="AlphaFoldDB" id="A0A1M7A670"/>
<gene>
    <name evidence="5" type="ORF">SAMN02745189_00038</name>
</gene>
<dbReference type="NCBIfam" id="TIGR02698">
    <property type="entry name" value="CopY_TcrY"/>
    <property type="match status" value="1"/>
</dbReference>
<dbReference type="GO" id="GO:0045892">
    <property type="term" value="P:negative regulation of DNA-templated transcription"/>
    <property type="evidence" value="ECO:0007669"/>
    <property type="project" value="InterPro"/>
</dbReference>
<evidence type="ECO:0000256" key="4">
    <source>
        <dbReference type="ARBA" id="ARBA00023163"/>
    </source>
</evidence>
<dbReference type="RefSeq" id="WP_072707184.1">
    <property type="nucleotide sequence ID" value="NZ_FRCF01000002.1"/>
</dbReference>
<evidence type="ECO:0000256" key="1">
    <source>
        <dbReference type="ARBA" id="ARBA00011046"/>
    </source>
</evidence>
<evidence type="ECO:0000313" key="5">
    <source>
        <dbReference type="EMBL" id="SHL38109.1"/>
    </source>
</evidence>
<evidence type="ECO:0000256" key="3">
    <source>
        <dbReference type="ARBA" id="ARBA00023125"/>
    </source>
</evidence>
<accession>A0A1M7A670</accession>